<dbReference type="EMBL" id="CAEZVV010000017">
    <property type="protein sequence ID" value="CAB4639278.1"/>
    <property type="molecule type" value="Genomic_DNA"/>
</dbReference>
<organism evidence="1">
    <name type="scientific">freshwater metagenome</name>
    <dbReference type="NCBI Taxonomy" id="449393"/>
    <lineage>
        <taxon>unclassified sequences</taxon>
        <taxon>metagenomes</taxon>
        <taxon>ecological metagenomes</taxon>
    </lineage>
</organism>
<accession>A0A6J6DL55</accession>
<proteinExistence type="predicted"/>
<evidence type="ECO:0000313" key="2">
    <source>
        <dbReference type="EMBL" id="CAB4573178.1"/>
    </source>
</evidence>
<reference evidence="1" key="1">
    <citation type="submission" date="2020-05" db="EMBL/GenBank/DDBJ databases">
        <authorList>
            <person name="Chiriac C."/>
            <person name="Salcher M."/>
            <person name="Ghai R."/>
            <person name="Kavagutti S V."/>
        </authorList>
    </citation>
    <scope>NUCLEOTIDE SEQUENCE</scope>
</reference>
<evidence type="ECO:0000313" key="3">
    <source>
        <dbReference type="EMBL" id="CAB4582420.1"/>
    </source>
</evidence>
<dbReference type="EMBL" id="CAEZTR010000028">
    <property type="protein sequence ID" value="CAB4573178.1"/>
    <property type="molecule type" value="Genomic_DNA"/>
</dbReference>
<gene>
    <name evidence="1" type="ORF">UFOPK1495_01723</name>
    <name evidence="3" type="ORF">UFOPK1603_01877</name>
    <name evidence="2" type="ORF">UFOPK1711_00644</name>
    <name evidence="4" type="ORF">UFOPK2143_00486</name>
</gene>
<sequence length="150" mass="15881">MIVVFIVLAAFAVVAIGLVAVGRLAGQLAEQPRPAVYDRAEAVDFVADRLPDDVTAQLTYDELAQLLQWHLDYLEELGVARAQGVENVANGPLVAAEDDALAFVIGRATDAGLAVDDVTVVQVIEGNEKYLEAIGAIGNQLPMPEDPTGK</sequence>
<dbReference type="EMBL" id="CAEZSU010000245">
    <property type="protein sequence ID" value="CAB4564882.1"/>
    <property type="molecule type" value="Genomic_DNA"/>
</dbReference>
<protein>
    <submittedName>
        <fullName evidence="1">Unannotated protein</fullName>
    </submittedName>
</protein>
<dbReference type="AlphaFoldDB" id="A0A6J6DL55"/>
<dbReference type="EMBL" id="CAEZTG010000259">
    <property type="protein sequence ID" value="CAB4582420.1"/>
    <property type="molecule type" value="Genomic_DNA"/>
</dbReference>
<evidence type="ECO:0000313" key="1">
    <source>
        <dbReference type="EMBL" id="CAB4564882.1"/>
    </source>
</evidence>
<name>A0A6J6DL55_9ZZZZ</name>
<evidence type="ECO:0000313" key="4">
    <source>
        <dbReference type="EMBL" id="CAB4639278.1"/>
    </source>
</evidence>